<sequence length="109" mass="12795">MFQLPSIMNLLRLHSLKIHLTFSHQLLLKKSLKKKTQSQKSKKKRRKLTKLLGHKKLKTVKKRKKNLILLLSAILTSTTSCLNYPMSYTMLTVSTMLHTWKRLELPVKL</sequence>
<name>E9PA41_YEASX</name>
<protein>
    <submittedName>
        <fullName evidence="1">S.cerevisiae (S288C) HSP26, SEC18, UBC4, tRNA-Arg and tRNA-Asp genes</fullName>
    </submittedName>
</protein>
<proteinExistence type="predicted"/>
<reference evidence="1" key="1">
    <citation type="journal article" date="1994" name="Yeast">
        <title>Sequence analysis of a 31 kb DNA fragment from the right arm of Saccharomyces cerevisiae chromosome II.</title>
        <authorList>
            <person name="van der Aart Q.J."/>
            <person name="Barthe C."/>
            <person name="Doignon F."/>
            <person name="Aigle M."/>
            <person name="Crouzet M."/>
            <person name="Steensma H.V."/>
        </authorList>
    </citation>
    <scope>NUCLEOTIDE SEQUENCE</scope>
    <source>
        <strain evidence="1">S288C</strain>
    </source>
</reference>
<evidence type="ECO:0000313" key="1">
    <source>
        <dbReference type="EMBL" id="CAA53938.1"/>
    </source>
</evidence>
<reference evidence="1" key="2">
    <citation type="submission" date="1995-08" db="EMBL/GenBank/DDBJ databases">
        <authorList>
            <person name="van der Aart Q.J."/>
        </authorList>
    </citation>
    <scope>NUCLEOTIDE SEQUENCE</scope>
    <source>
        <strain evidence="1">S288C</strain>
    </source>
</reference>
<dbReference type="EMBL" id="X76294">
    <property type="protein sequence ID" value="CAA53938.1"/>
    <property type="molecule type" value="Genomic_DNA"/>
</dbReference>
<organism evidence="1">
    <name type="scientific">Saccharomyces cerevisiae</name>
    <name type="common">Baker's yeast</name>
    <dbReference type="NCBI Taxonomy" id="4932"/>
    <lineage>
        <taxon>Eukaryota</taxon>
        <taxon>Fungi</taxon>
        <taxon>Dikarya</taxon>
        <taxon>Ascomycota</taxon>
        <taxon>Saccharomycotina</taxon>
        <taxon>Saccharomycetes</taxon>
        <taxon>Saccharomycetales</taxon>
        <taxon>Saccharomycetaceae</taxon>
        <taxon>Saccharomyces</taxon>
    </lineage>
</organism>
<dbReference type="AlphaFoldDB" id="E9PA41"/>
<accession>E9PA41</accession>